<evidence type="ECO:0000313" key="12">
    <source>
        <dbReference type="RefSeq" id="XP_004417540.1"/>
    </source>
</evidence>
<accession>A0A2U3X5M9</accession>
<dbReference type="InterPro" id="IPR002130">
    <property type="entry name" value="Cyclophilin-type_PPIase_dom"/>
</dbReference>
<dbReference type="PRINTS" id="PR00759">
    <property type="entry name" value="BASICPTASE"/>
</dbReference>
<dbReference type="SUPFAM" id="SSF57256">
    <property type="entry name" value="Elafin-like"/>
    <property type="match status" value="2"/>
</dbReference>
<dbReference type="InterPro" id="IPR020901">
    <property type="entry name" value="Prtase_inh_Kunz-CS"/>
</dbReference>
<dbReference type="SUPFAM" id="SSF57362">
    <property type="entry name" value="BPTI-like"/>
    <property type="match status" value="1"/>
</dbReference>
<feature type="domain" description="PPIase cyclophilin-type" evidence="8">
    <location>
        <begin position="175"/>
        <end position="275"/>
    </location>
</feature>
<keyword evidence="7" id="KW-0697">Rotamase</keyword>
<dbReference type="PANTHER" id="PTHR46751:SF2">
    <property type="entry name" value="EPPIN"/>
    <property type="match status" value="1"/>
</dbReference>
<comment type="catalytic activity">
    <reaction evidence="7">
        <text>[protein]-peptidylproline (omega=180) = [protein]-peptidylproline (omega=0)</text>
        <dbReference type="Rhea" id="RHEA:16237"/>
        <dbReference type="Rhea" id="RHEA-COMP:10747"/>
        <dbReference type="Rhea" id="RHEA-COMP:10748"/>
        <dbReference type="ChEBI" id="CHEBI:83833"/>
        <dbReference type="ChEBI" id="CHEBI:83834"/>
        <dbReference type="EC" id="5.2.1.8"/>
    </reaction>
</comment>
<dbReference type="SUPFAM" id="SSF50891">
    <property type="entry name" value="Cyclophilin-like"/>
    <property type="match status" value="1"/>
</dbReference>
<comment type="subcellular location">
    <subcellularLocation>
        <location evidence="1">Secreted</location>
    </subcellularLocation>
</comment>
<dbReference type="InterPro" id="IPR008197">
    <property type="entry name" value="WAP_dom"/>
</dbReference>
<dbReference type="InterPro" id="IPR036645">
    <property type="entry name" value="Elafin-like_sf"/>
</dbReference>
<gene>
    <name evidence="12" type="primary">LOC101384325</name>
</gene>
<keyword evidence="4 7" id="KW-0732">Signal</keyword>
<feature type="domain" description="BPTI/Kunitz inhibitor" evidence="9">
    <location>
        <begin position="78"/>
        <end position="128"/>
    </location>
</feature>
<reference evidence="12" key="1">
    <citation type="submission" date="2025-08" db="UniProtKB">
        <authorList>
            <consortium name="RefSeq"/>
        </authorList>
    </citation>
    <scope>IDENTIFICATION</scope>
</reference>
<dbReference type="InterPro" id="IPR051388">
    <property type="entry name" value="Serpin_venom_toxin"/>
</dbReference>
<dbReference type="InterPro" id="IPR002223">
    <property type="entry name" value="Kunitz_BPTI"/>
</dbReference>
<feature type="chain" id="PRO_5015368811" description="Peptidyl-prolyl cis-trans isomerase" evidence="7">
    <location>
        <begin position="22"/>
        <end position="276"/>
    </location>
</feature>
<organism evidence="11 12">
    <name type="scientific">Odobenus rosmarus divergens</name>
    <name type="common">Pacific walrus</name>
    <dbReference type="NCBI Taxonomy" id="9708"/>
    <lineage>
        <taxon>Eukaryota</taxon>
        <taxon>Metazoa</taxon>
        <taxon>Chordata</taxon>
        <taxon>Craniata</taxon>
        <taxon>Vertebrata</taxon>
        <taxon>Euteleostomi</taxon>
        <taxon>Mammalia</taxon>
        <taxon>Eutheria</taxon>
        <taxon>Laurasiatheria</taxon>
        <taxon>Carnivora</taxon>
        <taxon>Caniformia</taxon>
        <taxon>Pinnipedia</taxon>
        <taxon>Odobenidae</taxon>
        <taxon>Odobenus</taxon>
    </lineage>
</organism>
<keyword evidence="6" id="KW-1015">Disulfide bond</keyword>
<dbReference type="Pfam" id="PF00014">
    <property type="entry name" value="Kunitz_BPTI"/>
    <property type="match status" value="1"/>
</dbReference>
<dbReference type="PROSITE" id="PS51390">
    <property type="entry name" value="WAP"/>
    <property type="match status" value="2"/>
</dbReference>
<keyword evidence="3" id="KW-0646">Protease inhibitor</keyword>
<proteinExistence type="inferred from homology"/>
<dbReference type="CDD" id="cd22611">
    <property type="entry name" value="Kunitz_eppin"/>
    <property type="match status" value="1"/>
</dbReference>
<dbReference type="Pfam" id="PF00095">
    <property type="entry name" value="WAP"/>
    <property type="match status" value="2"/>
</dbReference>
<keyword evidence="2" id="KW-0964">Secreted</keyword>
<dbReference type="FunFam" id="4.10.75.10:FF:000004">
    <property type="entry name" value="WAP four-disulfide core domain 6A"/>
    <property type="match status" value="1"/>
</dbReference>
<dbReference type="InterPro" id="IPR029000">
    <property type="entry name" value="Cyclophilin-like_dom_sf"/>
</dbReference>
<dbReference type="FunFam" id="4.10.410.10:FF:000015">
    <property type="entry name" value="WAP four-disulfide core domain 6A"/>
    <property type="match status" value="1"/>
</dbReference>
<evidence type="ECO:0000256" key="4">
    <source>
        <dbReference type="ARBA" id="ARBA00022729"/>
    </source>
</evidence>
<dbReference type="InterPro" id="IPR036880">
    <property type="entry name" value="Kunitz_BPTI_sf"/>
</dbReference>
<evidence type="ECO:0000259" key="10">
    <source>
        <dbReference type="PROSITE" id="PS51390"/>
    </source>
</evidence>
<dbReference type="PRINTS" id="PR00153">
    <property type="entry name" value="CSAPPISMRASE"/>
</dbReference>
<dbReference type="RefSeq" id="XP_004417540.1">
    <property type="nucleotide sequence ID" value="XM_004417483.1"/>
</dbReference>
<feature type="signal peptide" evidence="7">
    <location>
        <begin position="1"/>
        <end position="21"/>
    </location>
</feature>
<name>A0A2U3X5M9_ODORO</name>
<dbReference type="Gene3D" id="4.10.75.10">
    <property type="entry name" value="Elafin-like"/>
    <property type="match status" value="2"/>
</dbReference>
<evidence type="ECO:0000256" key="3">
    <source>
        <dbReference type="ARBA" id="ARBA00022690"/>
    </source>
</evidence>
<evidence type="ECO:0000256" key="1">
    <source>
        <dbReference type="ARBA" id="ARBA00004613"/>
    </source>
</evidence>
<protein>
    <recommendedName>
        <fullName evidence="7">Peptidyl-prolyl cis-trans isomerase</fullName>
        <shortName evidence="7">PPIase</shortName>
        <ecNumber evidence="7">5.2.1.8</ecNumber>
    </recommendedName>
</protein>
<dbReference type="OrthoDB" id="4473401at2759"/>
<evidence type="ECO:0000259" key="9">
    <source>
        <dbReference type="PROSITE" id="PS50279"/>
    </source>
</evidence>
<dbReference type="Gene3D" id="4.10.410.10">
    <property type="entry name" value="Pancreatic trypsin inhibitor Kunitz domain"/>
    <property type="match status" value="1"/>
</dbReference>
<evidence type="ECO:0000256" key="7">
    <source>
        <dbReference type="RuleBase" id="RU363019"/>
    </source>
</evidence>
<dbReference type="KEGG" id="oro:101384325"/>
<comment type="similarity">
    <text evidence="7">Belongs to the cyclophilin-type PPIase family.</text>
</comment>
<evidence type="ECO:0000256" key="6">
    <source>
        <dbReference type="ARBA" id="ARBA00023157"/>
    </source>
</evidence>
<dbReference type="PROSITE" id="PS50279">
    <property type="entry name" value="BPTI_KUNITZ_2"/>
    <property type="match status" value="1"/>
</dbReference>
<dbReference type="FunFam" id="2.40.100.10:FF:000029">
    <property type="entry name" value="Peptidyl-prolyl cis-trans isomerase"/>
    <property type="match status" value="1"/>
</dbReference>
<feature type="domain" description="WAP" evidence="10">
    <location>
        <begin position="26"/>
        <end position="74"/>
    </location>
</feature>
<dbReference type="AlphaFoldDB" id="A0A2U3X5M9"/>
<dbReference type="GO" id="GO:0004867">
    <property type="term" value="F:serine-type endopeptidase inhibitor activity"/>
    <property type="evidence" value="ECO:0007669"/>
    <property type="project" value="UniProtKB-KW"/>
</dbReference>
<dbReference type="SMART" id="SM00131">
    <property type="entry name" value="KU"/>
    <property type="match status" value="1"/>
</dbReference>
<dbReference type="PROSITE" id="PS00280">
    <property type="entry name" value="BPTI_KUNITZ_1"/>
    <property type="match status" value="1"/>
</dbReference>
<evidence type="ECO:0000259" key="8">
    <source>
        <dbReference type="PROSITE" id="PS50072"/>
    </source>
</evidence>
<comment type="function">
    <text evidence="7">PPIases accelerate the folding of proteins. It catalyzes the cis-trans isomerization of proline imidic peptide bonds in oligopeptides.</text>
</comment>
<dbReference type="GeneID" id="101384325"/>
<dbReference type="GO" id="GO:0005615">
    <property type="term" value="C:extracellular space"/>
    <property type="evidence" value="ECO:0007669"/>
    <property type="project" value="TreeGrafter"/>
</dbReference>
<dbReference type="GO" id="GO:0003755">
    <property type="term" value="F:peptidyl-prolyl cis-trans isomerase activity"/>
    <property type="evidence" value="ECO:0007669"/>
    <property type="project" value="UniProtKB-UniRule"/>
</dbReference>
<keyword evidence="5" id="KW-0722">Serine protease inhibitor</keyword>
<evidence type="ECO:0000256" key="2">
    <source>
        <dbReference type="ARBA" id="ARBA00022525"/>
    </source>
</evidence>
<dbReference type="Proteomes" id="UP000245340">
    <property type="component" value="Unplaced"/>
</dbReference>
<evidence type="ECO:0000256" key="5">
    <source>
        <dbReference type="ARBA" id="ARBA00022900"/>
    </source>
</evidence>
<keyword evidence="7 12" id="KW-0413">Isomerase</keyword>
<dbReference type="PROSITE" id="PS50072">
    <property type="entry name" value="CSA_PPIASE_2"/>
    <property type="match status" value="1"/>
</dbReference>
<evidence type="ECO:0000313" key="11">
    <source>
        <dbReference type="Proteomes" id="UP000245340"/>
    </source>
</evidence>
<dbReference type="EC" id="5.2.1.8" evidence="7"/>
<dbReference type="PANTHER" id="PTHR46751">
    <property type="entry name" value="EPPIN"/>
    <property type="match status" value="1"/>
</dbReference>
<dbReference type="Pfam" id="PF00160">
    <property type="entry name" value="Pro_isomerase"/>
    <property type="match status" value="1"/>
</dbReference>
<dbReference type="STRING" id="9708.A0A2U3X5M9"/>
<keyword evidence="11" id="KW-1185">Reference proteome</keyword>
<feature type="domain" description="WAP" evidence="10">
    <location>
        <begin position="118"/>
        <end position="174"/>
    </location>
</feature>
<sequence>MESSRFLSILVLSTLLVNVQGPGLTAWIFPRRCPRIREKCEFRERDVCTKDKQCLDNKKKCCIFSCGKKCLDLHQDICTMPKEPGPCMAFFPRWWYDKEKNTCSRFIYGGCKGNNNNFQSKAMCQNMCPSNQRCPRTRVPCSYREIDQCAKNKPCPGKMKCCNFNCGKKCLDFNEGGDIGCHNGTGDQSIYGEKFDDENFILKHMGPGILSMANGGPNTNSSQFFICTAKTEWLDGKHVVFSKVKEGMNIVEAMEHFGSRNGKTSKKVTIADCGQI</sequence>
<dbReference type="InParanoid" id="A0A2U3X5M9"/>
<dbReference type="Gene3D" id="2.40.100.10">
    <property type="entry name" value="Cyclophilin-like"/>
    <property type="match status" value="1"/>
</dbReference>